<evidence type="ECO:0000256" key="1">
    <source>
        <dbReference type="SAM" id="MobiDB-lite"/>
    </source>
</evidence>
<accession>A0A0D2M7W6</accession>
<dbReference type="OrthoDB" id="3054925at2759"/>
<gene>
    <name evidence="2" type="ORF">HYPSUDRAFT_204739</name>
</gene>
<dbReference type="AlphaFoldDB" id="A0A0D2M7W6"/>
<dbReference type="Proteomes" id="UP000054270">
    <property type="component" value="Unassembled WGS sequence"/>
</dbReference>
<organism evidence="2 3">
    <name type="scientific">Hypholoma sublateritium (strain FD-334 SS-4)</name>
    <dbReference type="NCBI Taxonomy" id="945553"/>
    <lineage>
        <taxon>Eukaryota</taxon>
        <taxon>Fungi</taxon>
        <taxon>Dikarya</taxon>
        <taxon>Basidiomycota</taxon>
        <taxon>Agaricomycotina</taxon>
        <taxon>Agaricomycetes</taxon>
        <taxon>Agaricomycetidae</taxon>
        <taxon>Agaricales</taxon>
        <taxon>Agaricineae</taxon>
        <taxon>Strophariaceae</taxon>
        <taxon>Hypholoma</taxon>
    </lineage>
</organism>
<feature type="region of interest" description="Disordered" evidence="1">
    <location>
        <begin position="1"/>
        <end position="35"/>
    </location>
</feature>
<keyword evidence="3" id="KW-1185">Reference proteome</keyword>
<protein>
    <submittedName>
        <fullName evidence="2">Uncharacterized protein</fullName>
    </submittedName>
</protein>
<sequence>MLHHSTRSSQDSNAKRPLTRTSRIRTARPRGCYGKNKTEEQRIDFLKSFKYAKSVSEQAVDCGACGQHIQLDKRNGYKYYAENWTKHLNTKKCIRKQQLFESAETQNAAMILIGMGSKPMLTSIG</sequence>
<evidence type="ECO:0000313" key="2">
    <source>
        <dbReference type="EMBL" id="KJA19348.1"/>
    </source>
</evidence>
<evidence type="ECO:0000313" key="3">
    <source>
        <dbReference type="Proteomes" id="UP000054270"/>
    </source>
</evidence>
<dbReference type="EMBL" id="KN817579">
    <property type="protein sequence ID" value="KJA19348.1"/>
    <property type="molecule type" value="Genomic_DNA"/>
</dbReference>
<name>A0A0D2M7W6_HYPSF</name>
<proteinExistence type="predicted"/>
<reference evidence="3" key="1">
    <citation type="submission" date="2014-04" db="EMBL/GenBank/DDBJ databases">
        <title>Evolutionary Origins and Diversification of the Mycorrhizal Mutualists.</title>
        <authorList>
            <consortium name="DOE Joint Genome Institute"/>
            <consortium name="Mycorrhizal Genomics Consortium"/>
            <person name="Kohler A."/>
            <person name="Kuo A."/>
            <person name="Nagy L.G."/>
            <person name="Floudas D."/>
            <person name="Copeland A."/>
            <person name="Barry K.W."/>
            <person name="Cichocki N."/>
            <person name="Veneault-Fourrey C."/>
            <person name="LaButti K."/>
            <person name="Lindquist E.A."/>
            <person name="Lipzen A."/>
            <person name="Lundell T."/>
            <person name="Morin E."/>
            <person name="Murat C."/>
            <person name="Riley R."/>
            <person name="Ohm R."/>
            <person name="Sun H."/>
            <person name="Tunlid A."/>
            <person name="Henrissat B."/>
            <person name="Grigoriev I.V."/>
            <person name="Hibbett D.S."/>
            <person name="Martin F."/>
        </authorList>
    </citation>
    <scope>NUCLEOTIDE SEQUENCE [LARGE SCALE GENOMIC DNA]</scope>
    <source>
        <strain evidence="3">FD-334 SS-4</strain>
    </source>
</reference>